<sequence>MSYQAVIRDVSNDLVTDHIIRVKISVLQGSEDGVPVFEESHLTTTNSNGLATFKIGEGTAISGSITDIDWSAGPYFIKSETDPAGGTNYSITGTSELLSVPYALYAANGGVEGPQGPQGIDGPKGDQGETGPQGDPGPQGEPGPQGDPGETGATGAQGEKGDTGDPGPTGPQGIQGVKGDTGNPGPQGPPGPPGSVAGSDMQINFNDGGISGADPAFLYDKGSKHMSVGSSTPSPSAALEIKSTTGALLLPRMTTEQRDALDGAEGMIIYNTDSQKFQGFVGDSGTTVVAKSEVTSATYFIGNDGVNVNYLAQTFTPLHSGIMQAVEFNVSSLTPGFNMTVQLFVGNTPGTGTFLTQAQVVLNSLGWNTINMPPGFLLNTGATYYIIISPTIISSDLIGVTISNGSPPGQHAGGNLFYYNSSSLAFDPAPLDDMDFRIKALVNNQGWVDLH</sequence>
<dbReference type="AlphaFoldDB" id="A0A9D7SQJ7"/>
<reference evidence="2 3" key="1">
    <citation type="submission" date="2020-10" db="EMBL/GenBank/DDBJ databases">
        <title>Connecting structure to function with the recovery of over 1000 high-quality activated sludge metagenome-assembled genomes encoding full-length rRNA genes using long-read sequencing.</title>
        <authorList>
            <person name="Singleton C.M."/>
            <person name="Petriglieri F."/>
            <person name="Kristensen J.M."/>
            <person name="Kirkegaard R.H."/>
            <person name="Michaelsen T.Y."/>
            <person name="Andersen M.H."/>
            <person name="Karst S.M."/>
            <person name="Dueholm M.S."/>
            <person name="Nielsen P.H."/>
            <person name="Albertsen M."/>
        </authorList>
    </citation>
    <scope>NUCLEOTIDE SEQUENCE [LARGE SCALE GENOMIC DNA]</scope>
    <source>
        <strain evidence="2">Ribe_18-Q3-R11-54_MAXAC.273</strain>
    </source>
</reference>
<dbReference type="GO" id="GO:0031012">
    <property type="term" value="C:extracellular matrix"/>
    <property type="evidence" value="ECO:0007669"/>
    <property type="project" value="TreeGrafter"/>
</dbReference>
<dbReference type="Proteomes" id="UP000808337">
    <property type="component" value="Unassembled WGS sequence"/>
</dbReference>
<dbReference type="InterPro" id="IPR008160">
    <property type="entry name" value="Collagen"/>
</dbReference>
<dbReference type="Pfam" id="PF01391">
    <property type="entry name" value="Collagen"/>
    <property type="match status" value="1"/>
</dbReference>
<feature type="region of interest" description="Disordered" evidence="1">
    <location>
        <begin position="109"/>
        <end position="209"/>
    </location>
</feature>
<dbReference type="InterPro" id="IPR050149">
    <property type="entry name" value="Collagen_superfamily"/>
</dbReference>
<dbReference type="EMBL" id="JADKGY010000001">
    <property type="protein sequence ID" value="MBK9981405.1"/>
    <property type="molecule type" value="Genomic_DNA"/>
</dbReference>
<dbReference type="PANTHER" id="PTHR24023:SF1082">
    <property type="entry name" value="COLLAGEN TRIPLE HELIX REPEAT"/>
    <property type="match status" value="1"/>
</dbReference>
<accession>A0A9D7SQJ7</accession>
<keyword evidence="2" id="KW-0176">Collagen</keyword>
<evidence type="ECO:0000313" key="2">
    <source>
        <dbReference type="EMBL" id="MBK9981405.1"/>
    </source>
</evidence>
<evidence type="ECO:0000256" key="1">
    <source>
        <dbReference type="SAM" id="MobiDB-lite"/>
    </source>
</evidence>
<feature type="compositionally biased region" description="Low complexity" evidence="1">
    <location>
        <begin position="129"/>
        <end position="151"/>
    </location>
</feature>
<dbReference type="PANTHER" id="PTHR24023">
    <property type="entry name" value="COLLAGEN ALPHA"/>
    <property type="match status" value="1"/>
</dbReference>
<dbReference type="GO" id="GO:0005615">
    <property type="term" value="C:extracellular space"/>
    <property type="evidence" value="ECO:0007669"/>
    <property type="project" value="TreeGrafter"/>
</dbReference>
<comment type="caution">
    <text evidence="2">The sequence shown here is derived from an EMBL/GenBank/DDBJ whole genome shotgun (WGS) entry which is preliminary data.</text>
</comment>
<organism evidence="2 3">
    <name type="scientific">Candidatus Opimibacter skivensis</name>
    <dbReference type="NCBI Taxonomy" id="2982028"/>
    <lineage>
        <taxon>Bacteria</taxon>
        <taxon>Pseudomonadati</taxon>
        <taxon>Bacteroidota</taxon>
        <taxon>Saprospiria</taxon>
        <taxon>Saprospirales</taxon>
        <taxon>Saprospiraceae</taxon>
        <taxon>Candidatus Opimibacter</taxon>
    </lineage>
</organism>
<evidence type="ECO:0000313" key="3">
    <source>
        <dbReference type="Proteomes" id="UP000808337"/>
    </source>
</evidence>
<name>A0A9D7SQJ7_9BACT</name>
<protein>
    <submittedName>
        <fullName evidence="2">Collagen-like protein</fullName>
    </submittedName>
</protein>
<proteinExistence type="predicted"/>
<gene>
    <name evidence="2" type="ORF">IPP15_03095</name>
</gene>
<feature type="compositionally biased region" description="Low complexity" evidence="1">
    <location>
        <begin position="171"/>
        <end position="184"/>
    </location>
</feature>